<keyword evidence="1" id="KW-0326">Glycosidase</keyword>
<dbReference type="EMBL" id="JANBPW010006254">
    <property type="protein sequence ID" value="KAJ1930953.1"/>
    <property type="molecule type" value="Genomic_DNA"/>
</dbReference>
<keyword evidence="1" id="KW-0378">Hydrolase</keyword>
<keyword evidence="2" id="KW-1185">Reference proteome</keyword>
<dbReference type="EC" id="3.2.1.14" evidence="1"/>
<sequence length="139" mass="14894">MLAKILLLLLLCGSGSIVVYAREFNINCNSNLVMYWGQNSRGVTNPGENQLPLDEYCDKESGDVLVLSFLSEFNADGLHPPGLNLANACVTTFTNTTLLHCPNIGKAITHCQKQGKVVLLSMGGAAGAYGFADDTQAER</sequence>
<feature type="non-terminal residue" evidence="1">
    <location>
        <position position="139"/>
    </location>
</feature>
<evidence type="ECO:0000313" key="1">
    <source>
        <dbReference type="EMBL" id="KAJ1930953.1"/>
    </source>
</evidence>
<dbReference type="Proteomes" id="UP001150603">
    <property type="component" value="Unassembled WGS sequence"/>
</dbReference>
<gene>
    <name evidence="1" type="primary">CHT3</name>
    <name evidence="1" type="ORF">FBU59_006874</name>
</gene>
<proteinExistence type="predicted"/>
<name>A0ACC1IYM6_9FUNG</name>
<accession>A0ACC1IYM6</accession>
<evidence type="ECO:0000313" key="2">
    <source>
        <dbReference type="Proteomes" id="UP001150603"/>
    </source>
</evidence>
<protein>
    <submittedName>
        <fullName evidence="1">Chitinase 3</fullName>
        <ecNumber evidence="1">3.2.1.14</ecNumber>
    </submittedName>
</protein>
<organism evidence="1 2">
    <name type="scientific">Linderina macrospora</name>
    <dbReference type="NCBI Taxonomy" id="4868"/>
    <lineage>
        <taxon>Eukaryota</taxon>
        <taxon>Fungi</taxon>
        <taxon>Fungi incertae sedis</taxon>
        <taxon>Zoopagomycota</taxon>
        <taxon>Kickxellomycotina</taxon>
        <taxon>Kickxellomycetes</taxon>
        <taxon>Kickxellales</taxon>
        <taxon>Kickxellaceae</taxon>
        <taxon>Linderina</taxon>
    </lineage>
</organism>
<comment type="caution">
    <text evidence="1">The sequence shown here is derived from an EMBL/GenBank/DDBJ whole genome shotgun (WGS) entry which is preliminary data.</text>
</comment>
<reference evidence="1" key="1">
    <citation type="submission" date="2022-07" db="EMBL/GenBank/DDBJ databases">
        <title>Phylogenomic reconstructions and comparative analyses of Kickxellomycotina fungi.</title>
        <authorList>
            <person name="Reynolds N.K."/>
            <person name="Stajich J.E."/>
            <person name="Barry K."/>
            <person name="Grigoriev I.V."/>
            <person name="Crous P."/>
            <person name="Smith M.E."/>
        </authorList>
    </citation>
    <scope>NUCLEOTIDE SEQUENCE</scope>
    <source>
        <strain evidence="1">NRRL 5244</strain>
    </source>
</reference>